<evidence type="ECO:0000256" key="1">
    <source>
        <dbReference type="ARBA" id="ARBA00004123"/>
    </source>
</evidence>
<dbReference type="InterPro" id="IPR036322">
    <property type="entry name" value="WD40_repeat_dom_sf"/>
</dbReference>
<dbReference type="SUPFAM" id="SSF50978">
    <property type="entry name" value="WD40 repeat-like"/>
    <property type="match status" value="1"/>
</dbReference>
<dbReference type="SMART" id="SM00320">
    <property type="entry name" value="WD40"/>
    <property type="match status" value="3"/>
</dbReference>
<dbReference type="Pfam" id="PF08154">
    <property type="entry name" value="NLE"/>
    <property type="match status" value="1"/>
</dbReference>
<name>A0A6A6L160_HEVBR</name>
<keyword evidence="3" id="KW-0677">Repeat</keyword>
<dbReference type="AlphaFoldDB" id="A0A6A6L160"/>
<evidence type="ECO:0000256" key="3">
    <source>
        <dbReference type="ARBA" id="ARBA00022737"/>
    </source>
</evidence>
<gene>
    <name evidence="7" type="ORF">GH714_001678</name>
</gene>
<dbReference type="InterPro" id="IPR015943">
    <property type="entry name" value="WD40/YVTN_repeat-like_dom_sf"/>
</dbReference>
<dbReference type="PROSITE" id="PS50294">
    <property type="entry name" value="WD_REPEATS_REGION"/>
    <property type="match status" value="1"/>
</dbReference>
<dbReference type="Gene3D" id="2.130.10.10">
    <property type="entry name" value="YVTN repeat-like/Quinoprotein amine dehydrogenase"/>
    <property type="match status" value="1"/>
</dbReference>
<dbReference type="PROSITE" id="PS50082">
    <property type="entry name" value="WD_REPEATS_2"/>
    <property type="match status" value="2"/>
</dbReference>
<feature type="repeat" description="WD" evidence="5">
    <location>
        <begin position="146"/>
        <end position="187"/>
    </location>
</feature>
<keyword evidence="8" id="KW-1185">Reference proteome</keyword>
<dbReference type="GO" id="GO:0005730">
    <property type="term" value="C:nucleolus"/>
    <property type="evidence" value="ECO:0007669"/>
    <property type="project" value="TreeGrafter"/>
</dbReference>
<dbReference type="Pfam" id="PF00400">
    <property type="entry name" value="WD40"/>
    <property type="match status" value="2"/>
</dbReference>
<sequence length="388" mass="43606">MDVETVNNVICQFTYREGTALEAPLYLPQNAGPQMLQQIVNELLNNEEKLPYSFYISDQELLVPLETYLQKNKVSVEKVLSIVCQPQAVFRIHPVNRCSATIAGHAEAVLSVLLVLMGSIWQVALEIPLFVCGILTPKHRFYMYSGQGHKNWVLCIAWSPDGKRLVSGSKAGELQCWDPQTGKPSGNALVGHKKWITGVSWEVHLNAPCCQFVSASGDGDARIWDVSLRKCVICLTGHTCAITCVKWGGVGVIYTGMFCFKLLNSRMGIHCDEGRCHLLNFSFTFIIPLQKLLEQTLKTKTMSWQQLLDWLDRIRIRRTTINGLGLPHKNFHTLDYNFGVFCLKIHKKMPKYHQCQNPPSSSHLHNFTGGKDDRDALAYAGCVLSIPE</sequence>
<comment type="subcellular location">
    <subcellularLocation>
        <location evidence="1">Nucleus</location>
    </subcellularLocation>
</comment>
<evidence type="ECO:0000259" key="6">
    <source>
        <dbReference type="Pfam" id="PF08154"/>
    </source>
</evidence>
<accession>A0A6A6L160</accession>
<evidence type="ECO:0000256" key="5">
    <source>
        <dbReference type="PROSITE-ProRule" id="PRU00221"/>
    </source>
</evidence>
<keyword evidence="2 5" id="KW-0853">WD repeat</keyword>
<dbReference type="PANTHER" id="PTHR19848">
    <property type="entry name" value="WD40 REPEAT PROTEIN"/>
    <property type="match status" value="1"/>
</dbReference>
<dbReference type="InterPro" id="IPR012972">
    <property type="entry name" value="NLE"/>
</dbReference>
<dbReference type="InterPro" id="IPR001680">
    <property type="entry name" value="WD40_rpt"/>
</dbReference>
<keyword evidence="4" id="KW-0539">Nucleus</keyword>
<evidence type="ECO:0000313" key="7">
    <source>
        <dbReference type="EMBL" id="KAF2293429.1"/>
    </source>
</evidence>
<organism evidence="7 8">
    <name type="scientific">Hevea brasiliensis</name>
    <name type="common">Para rubber tree</name>
    <name type="synonym">Siphonia brasiliensis</name>
    <dbReference type="NCBI Taxonomy" id="3981"/>
    <lineage>
        <taxon>Eukaryota</taxon>
        <taxon>Viridiplantae</taxon>
        <taxon>Streptophyta</taxon>
        <taxon>Embryophyta</taxon>
        <taxon>Tracheophyta</taxon>
        <taxon>Spermatophyta</taxon>
        <taxon>Magnoliopsida</taxon>
        <taxon>eudicotyledons</taxon>
        <taxon>Gunneridae</taxon>
        <taxon>Pentapetalae</taxon>
        <taxon>rosids</taxon>
        <taxon>fabids</taxon>
        <taxon>Malpighiales</taxon>
        <taxon>Euphorbiaceae</taxon>
        <taxon>Crotonoideae</taxon>
        <taxon>Micrandreae</taxon>
        <taxon>Hevea</taxon>
    </lineage>
</organism>
<dbReference type="PANTHER" id="PTHR19848:SF0">
    <property type="entry name" value="NOTCHLESS PROTEIN HOMOLOG 1"/>
    <property type="match status" value="1"/>
</dbReference>
<comment type="caution">
    <text evidence="7">The sequence shown here is derived from an EMBL/GenBank/DDBJ whole genome shotgun (WGS) entry which is preliminary data.</text>
</comment>
<feature type="domain" description="NLE" evidence="6">
    <location>
        <begin position="9"/>
        <end position="69"/>
    </location>
</feature>
<evidence type="ECO:0000256" key="4">
    <source>
        <dbReference type="ARBA" id="ARBA00023242"/>
    </source>
</evidence>
<dbReference type="GO" id="GO:0000027">
    <property type="term" value="P:ribosomal large subunit assembly"/>
    <property type="evidence" value="ECO:0007669"/>
    <property type="project" value="TreeGrafter"/>
</dbReference>
<dbReference type="Proteomes" id="UP000467840">
    <property type="component" value="Chromosome 7"/>
</dbReference>
<feature type="repeat" description="WD" evidence="5">
    <location>
        <begin position="189"/>
        <end position="227"/>
    </location>
</feature>
<dbReference type="EMBL" id="JAAGAX010000013">
    <property type="protein sequence ID" value="KAF2293429.1"/>
    <property type="molecule type" value="Genomic_DNA"/>
</dbReference>
<evidence type="ECO:0000313" key="8">
    <source>
        <dbReference type="Proteomes" id="UP000467840"/>
    </source>
</evidence>
<protein>
    <recommendedName>
        <fullName evidence="6">NLE domain-containing protein</fullName>
    </recommendedName>
</protein>
<reference evidence="7 8" key="1">
    <citation type="journal article" date="2020" name="Mol. Plant">
        <title>The Chromosome-Based Rubber Tree Genome Provides New Insights into Spurge Genome Evolution and Rubber Biosynthesis.</title>
        <authorList>
            <person name="Liu J."/>
            <person name="Shi C."/>
            <person name="Shi C.C."/>
            <person name="Li W."/>
            <person name="Zhang Q.J."/>
            <person name="Zhang Y."/>
            <person name="Li K."/>
            <person name="Lu H.F."/>
            <person name="Shi C."/>
            <person name="Zhu S.T."/>
            <person name="Xiao Z.Y."/>
            <person name="Nan H."/>
            <person name="Yue Y."/>
            <person name="Zhu X.G."/>
            <person name="Wu Y."/>
            <person name="Hong X.N."/>
            <person name="Fan G.Y."/>
            <person name="Tong Y."/>
            <person name="Zhang D."/>
            <person name="Mao C.L."/>
            <person name="Liu Y.L."/>
            <person name="Hao S.J."/>
            <person name="Liu W.Q."/>
            <person name="Lv M.Q."/>
            <person name="Zhang H.B."/>
            <person name="Liu Y."/>
            <person name="Hu-Tang G.R."/>
            <person name="Wang J.P."/>
            <person name="Wang J.H."/>
            <person name="Sun Y.H."/>
            <person name="Ni S.B."/>
            <person name="Chen W.B."/>
            <person name="Zhang X.C."/>
            <person name="Jiao Y.N."/>
            <person name="Eichler E.E."/>
            <person name="Li G.H."/>
            <person name="Liu X."/>
            <person name="Gao L.Z."/>
        </authorList>
    </citation>
    <scope>NUCLEOTIDE SEQUENCE [LARGE SCALE GENOMIC DNA]</scope>
    <source>
        <strain evidence="8">cv. GT1</strain>
        <tissue evidence="7">Leaf</tissue>
    </source>
</reference>
<evidence type="ECO:0000256" key="2">
    <source>
        <dbReference type="ARBA" id="ARBA00022574"/>
    </source>
</evidence>
<proteinExistence type="predicted"/>